<gene>
    <name evidence="1" type="ORF">P9271_23175</name>
</gene>
<dbReference type="EMBL" id="JARTFS010000026">
    <property type="protein sequence ID" value="MED4404188.1"/>
    <property type="molecule type" value="Genomic_DNA"/>
</dbReference>
<evidence type="ECO:0000313" key="2">
    <source>
        <dbReference type="Proteomes" id="UP001342826"/>
    </source>
</evidence>
<proteinExistence type="predicted"/>
<dbReference type="Gene3D" id="1.20.120.490">
    <property type="entry name" value="Hypothetical protein TM1646-like domain"/>
    <property type="match status" value="1"/>
</dbReference>
<accession>A0ABU6P4Z1</accession>
<evidence type="ECO:0000313" key="1">
    <source>
        <dbReference type="EMBL" id="MED4404188.1"/>
    </source>
</evidence>
<sequence length="146" mass="16665">MKISQDIRTMIEKRGVEQRGTAISSKGFQDLIQKQGNKLQIEQLNKLMVDIDGAGRRLAKSRNFNELSKYKVLVKRFIQEAVEFGMSTKQSYSWDMNGNSRSLKIVEQVDQTLIELTDEIVNKEQSSIDILAKIGEIKGLLINLYV</sequence>
<reference evidence="1 2" key="1">
    <citation type="submission" date="2023-03" db="EMBL/GenBank/DDBJ databases">
        <title>Bacillus Genome Sequencing.</title>
        <authorList>
            <person name="Dunlap C."/>
        </authorList>
    </citation>
    <scope>NUCLEOTIDE SEQUENCE [LARGE SCALE GENOMIC DNA]</scope>
    <source>
        <strain evidence="1 2">NRS-1717</strain>
    </source>
</reference>
<dbReference type="Proteomes" id="UP001342826">
    <property type="component" value="Unassembled WGS sequence"/>
</dbReference>
<comment type="caution">
    <text evidence="1">The sequence shown here is derived from an EMBL/GenBank/DDBJ whole genome shotgun (WGS) entry which is preliminary data.</text>
</comment>
<dbReference type="RefSeq" id="WP_066227547.1">
    <property type="nucleotide sequence ID" value="NZ_JARSOS010000037.1"/>
</dbReference>
<protein>
    <submittedName>
        <fullName evidence="1">YaaR family protein</fullName>
    </submittedName>
</protein>
<dbReference type="InterPro" id="IPR024042">
    <property type="entry name" value="TM1646-like_dom_sf"/>
</dbReference>
<dbReference type="InterPro" id="IPR005585">
    <property type="entry name" value="DUF327"/>
</dbReference>
<keyword evidence="2" id="KW-1185">Reference proteome</keyword>
<name>A0ABU6P4Z1_9BACI</name>
<dbReference type="Pfam" id="PF03885">
    <property type="entry name" value="DUF327"/>
    <property type="match status" value="1"/>
</dbReference>
<dbReference type="SUPFAM" id="SSF158397">
    <property type="entry name" value="TM1646-like"/>
    <property type="match status" value="1"/>
</dbReference>
<organism evidence="1 2">
    <name type="scientific">Metabacillus fastidiosus</name>
    <dbReference type="NCBI Taxonomy" id="1458"/>
    <lineage>
        <taxon>Bacteria</taxon>
        <taxon>Bacillati</taxon>
        <taxon>Bacillota</taxon>
        <taxon>Bacilli</taxon>
        <taxon>Bacillales</taxon>
        <taxon>Bacillaceae</taxon>
        <taxon>Metabacillus</taxon>
    </lineage>
</organism>
<dbReference type="GeneID" id="301140519"/>